<evidence type="ECO:0000313" key="3">
    <source>
        <dbReference type="EMBL" id="CAJ2509648.1"/>
    </source>
</evidence>
<feature type="domain" description="DUF7726" evidence="2">
    <location>
        <begin position="182"/>
        <end position="263"/>
    </location>
</feature>
<evidence type="ECO:0000313" key="4">
    <source>
        <dbReference type="Proteomes" id="UP001295740"/>
    </source>
</evidence>
<comment type="caution">
    <text evidence="3">The sequence shown here is derived from an EMBL/GenBank/DDBJ whole genome shotgun (WGS) entry which is preliminary data.</text>
</comment>
<evidence type="ECO:0000256" key="1">
    <source>
        <dbReference type="SAM" id="MobiDB-lite"/>
    </source>
</evidence>
<feature type="region of interest" description="Disordered" evidence="1">
    <location>
        <begin position="1"/>
        <end position="38"/>
    </location>
</feature>
<dbReference type="EMBL" id="CAUWAG010000012">
    <property type="protein sequence ID" value="CAJ2509648.1"/>
    <property type="molecule type" value="Genomic_DNA"/>
</dbReference>
<gene>
    <name evidence="3" type="ORF">KHLLAP_LOCUS10116</name>
</gene>
<dbReference type="Proteomes" id="UP001295740">
    <property type="component" value="Unassembled WGS sequence"/>
</dbReference>
<dbReference type="PANTHER" id="PTHR42339">
    <property type="entry name" value="HISTONE H1"/>
    <property type="match status" value="1"/>
</dbReference>
<proteinExistence type="predicted"/>
<evidence type="ECO:0000259" key="2">
    <source>
        <dbReference type="Pfam" id="PF24852"/>
    </source>
</evidence>
<reference evidence="3" key="1">
    <citation type="submission" date="2023-10" db="EMBL/GenBank/DDBJ databases">
        <authorList>
            <person name="Hackl T."/>
        </authorList>
    </citation>
    <scope>NUCLEOTIDE SEQUENCE</scope>
</reference>
<feature type="compositionally biased region" description="Acidic residues" evidence="1">
    <location>
        <begin position="392"/>
        <end position="403"/>
    </location>
</feature>
<dbReference type="InterPro" id="IPR056143">
    <property type="entry name" value="DUF7726"/>
</dbReference>
<feature type="domain" description="DUF7726" evidence="2">
    <location>
        <begin position="80"/>
        <end position="150"/>
    </location>
</feature>
<sequence length="419" mass="47649">MGAATEASSRPVFGELDSNITHSGPAKDANEKVSTAQSNVITLAPATRPFSLLPRGKKRKAEEDPLSFLDISDEDPRLARVTDDCNALRRKVWDFLEAESKPVSYMSILLRVRYSALQRFLSQWGSNEGLFNRVREKAFRFFKKRELAGSPMPINSVDKDKEAALLDVSGVEIAKGFRRKIEVYDTCDDVRSKLISYLTKPHVSREGLIQSLNEHGCLPGKERVTLETFIRFLCKHGPTEGNRSAVFYAGYVFFEKMRIRDGKEKSRFRLKMEEAWPRGVDLNMKGFRNERHYDHDLPEIGQDEFGRVTTYWRFGGGIMTAENIDGIRVTGRIADDEEFCWESGDDDYPLYRKTMDWKEADERAGQWLDYGNEIDWMLSRNIREAEAGAGEECSDDGDSVDDGQTEKDATESPAELGTQ</sequence>
<dbReference type="Pfam" id="PF24852">
    <property type="entry name" value="DUF7726"/>
    <property type="match status" value="2"/>
</dbReference>
<dbReference type="AlphaFoldDB" id="A0AAI8YLV4"/>
<organism evidence="3 4">
    <name type="scientific">Anthostomella pinea</name>
    <dbReference type="NCBI Taxonomy" id="933095"/>
    <lineage>
        <taxon>Eukaryota</taxon>
        <taxon>Fungi</taxon>
        <taxon>Dikarya</taxon>
        <taxon>Ascomycota</taxon>
        <taxon>Pezizomycotina</taxon>
        <taxon>Sordariomycetes</taxon>
        <taxon>Xylariomycetidae</taxon>
        <taxon>Xylariales</taxon>
        <taxon>Xylariaceae</taxon>
        <taxon>Anthostomella</taxon>
    </lineage>
</organism>
<feature type="region of interest" description="Disordered" evidence="1">
    <location>
        <begin position="386"/>
        <end position="419"/>
    </location>
</feature>
<accession>A0AAI8YLV4</accession>
<name>A0AAI8YLV4_9PEZI</name>
<protein>
    <submittedName>
        <fullName evidence="3">Uu.00g146740.m01.CDS01</fullName>
    </submittedName>
</protein>
<keyword evidence="4" id="KW-1185">Reference proteome</keyword>
<dbReference type="PANTHER" id="PTHR42339:SF1">
    <property type="entry name" value="HISTONE H1"/>
    <property type="match status" value="1"/>
</dbReference>